<evidence type="ECO:0000256" key="16">
    <source>
        <dbReference type="ARBA" id="ARBA00023209"/>
    </source>
</evidence>
<reference evidence="23" key="1">
    <citation type="journal article" date="2017" name="Mycologia">
        <title>Fusarium algeriense, sp. nov., a novel toxigenic crown rot pathogen of durum wheat from Algeria is nested in the Fusarium burgessii species complex.</title>
        <authorList>
            <person name="Laraba I."/>
            <person name="Keddad A."/>
            <person name="Boureghda H."/>
            <person name="Abdallah N."/>
            <person name="Vaughan M.M."/>
            <person name="Proctor R.H."/>
            <person name="Busman M."/>
            <person name="O'Donnell K."/>
        </authorList>
    </citation>
    <scope>NUCLEOTIDE SEQUENCE</scope>
    <source>
        <strain evidence="23">NRRL 25174</strain>
    </source>
</reference>
<dbReference type="HAMAP" id="MF_00955">
    <property type="entry name" value="GDP_Man_dehydratase"/>
    <property type="match status" value="1"/>
</dbReference>
<evidence type="ECO:0000256" key="8">
    <source>
        <dbReference type="ARBA" id="ARBA00013174"/>
    </source>
</evidence>
<evidence type="ECO:0000256" key="18">
    <source>
        <dbReference type="ARBA" id="ARBA00023264"/>
    </source>
</evidence>
<dbReference type="Pfam" id="PF01467">
    <property type="entry name" value="CTP_transf_like"/>
    <property type="match status" value="1"/>
</dbReference>
<gene>
    <name evidence="23" type="ORF">FBEOM_2269</name>
</gene>
<evidence type="ECO:0000259" key="21">
    <source>
        <dbReference type="Pfam" id="PF01467"/>
    </source>
</evidence>
<evidence type="ECO:0000256" key="19">
    <source>
        <dbReference type="ARBA" id="ARBA00032361"/>
    </source>
</evidence>
<dbReference type="InterPro" id="IPR036291">
    <property type="entry name" value="NAD(P)-bd_dom_sf"/>
</dbReference>
<dbReference type="EMBL" id="PVQB02000081">
    <property type="protein sequence ID" value="KAF4343767.1"/>
    <property type="molecule type" value="Genomic_DNA"/>
</dbReference>
<evidence type="ECO:0000256" key="14">
    <source>
        <dbReference type="ARBA" id="ARBA00023098"/>
    </source>
</evidence>
<keyword evidence="24" id="KW-1185">Reference proteome</keyword>
<dbReference type="NCBIfam" id="TIGR00473">
    <property type="entry name" value="pssA"/>
    <property type="match status" value="1"/>
</dbReference>
<dbReference type="InterPro" id="IPR048254">
    <property type="entry name" value="CDP_ALCOHOL_P_TRANSF_CS"/>
</dbReference>
<dbReference type="InterPro" id="IPR014729">
    <property type="entry name" value="Rossmann-like_a/b/a_fold"/>
</dbReference>
<comment type="subcellular location">
    <subcellularLocation>
        <location evidence="4">Endomembrane system</location>
    </subcellularLocation>
    <subcellularLocation>
        <location evidence="3">Membrane</location>
        <topology evidence="3">Multi-pass membrane protein</topology>
    </subcellularLocation>
</comment>
<protein>
    <recommendedName>
        <fullName evidence="9">CDP-diacylglycerol--serine O-phosphatidyltransferase</fullName>
        <ecNumber evidence="8">2.7.8.8</ecNumber>
        <ecNumber evidence="7">4.2.1.47</ecNumber>
    </recommendedName>
    <alternativeName>
        <fullName evidence="19">Phosphatidylserine synthase</fullName>
    </alternativeName>
</protein>
<dbReference type="NCBIfam" id="TIGR01472">
    <property type="entry name" value="gmd"/>
    <property type="match status" value="1"/>
</dbReference>
<dbReference type="FunFam" id="3.40.50.720:FF:000924">
    <property type="entry name" value="GDP-mannose 4,6 dehydratase"/>
    <property type="match status" value="1"/>
</dbReference>
<evidence type="ECO:0000256" key="17">
    <source>
        <dbReference type="ARBA" id="ARBA00023239"/>
    </source>
</evidence>
<keyword evidence="18" id="KW-1208">Phospholipid metabolism</keyword>
<evidence type="ECO:0000256" key="6">
    <source>
        <dbReference type="ARBA" id="ARBA00010441"/>
    </source>
</evidence>
<evidence type="ECO:0000256" key="10">
    <source>
        <dbReference type="ARBA" id="ARBA00022516"/>
    </source>
</evidence>
<dbReference type="EC" id="4.2.1.47" evidence="7"/>
<dbReference type="Gene3D" id="3.90.25.10">
    <property type="entry name" value="UDP-galactose 4-epimerase, domain 1"/>
    <property type="match status" value="1"/>
</dbReference>
<reference evidence="23" key="2">
    <citation type="submission" date="2020-02" db="EMBL/GenBank/DDBJ databases">
        <title>Identification and distribution of gene clusters putatively required for synthesis of sphingolipid metabolism inhibitors in phylogenetically diverse species of the filamentous fungus Fusarium.</title>
        <authorList>
            <person name="Kim H.-S."/>
            <person name="Busman M."/>
            <person name="Brown D.W."/>
            <person name="Divon H."/>
            <person name="Uhlig S."/>
            <person name="Proctor R.H."/>
        </authorList>
    </citation>
    <scope>NUCLEOTIDE SEQUENCE</scope>
    <source>
        <strain evidence="23">NRRL 25174</strain>
    </source>
</reference>
<evidence type="ECO:0000256" key="9">
    <source>
        <dbReference type="ARBA" id="ARBA00017171"/>
    </source>
</evidence>
<comment type="catalytic activity">
    <reaction evidence="1">
        <text>a CDP-1,2-diacyl-sn-glycerol + L-serine = a 1,2-diacyl-sn-glycero-3-phospho-L-serine + CMP + H(+)</text>
        <dbReference type="Rhea" id="RHEA:16913"/>
        <dbReference type="ChEBI" id="CHEBI:15378"/>
        <dbReference type="ChEBI" id="CHEBI:33384"/>
        <dbReference type="ChEBI" id="CHEBI:57262"/>
        <dbReference type="ChEBI" id="CHEBI:58332"/>
        <dbReference type="ChEBI" id="CHEBI:60377"/>
        <dbReference type="EC" id="2.7.8.8"/>
    </reaction>
</comment>
<keyword evidence="16" id="KW-0594">Phospholipid biosynthesis</keyword>
<dbReference type="InterPro" id="IPR004533">
    <property type="entry name" value="CDP-diaglyc--ser_O-PTrfase"/>
</dbReference>
<dbReference type="InterPro" id="IPR043130">
    <property type="entry name" value="CDP-OH_PTrfase_TM_dom"/>
</dbReference>
<dbReference type="GO" id="GO:0042351">
    <property type="term" value="P:'de novo' GDP-L-fucose biosynthetic process"/>
    <property type="evidence" value="ECO:0007669"/>
    <property type="project" value="TreeGrafter"/>
</dbReference>
<evidence type="ECO:0000256" key="1">
    <source>
        <dbReference type="ARBA" id="ARBA00000287"/>
    </source>
</evidence>
<evidence type="ECO:0000256" key="2">
    <source>
        <dbReference type="ARBA" id="ARBA00001937"/>
    </source>
</evidence>
<dbReference type="InterPro" id="IPR006368">
    <property type="entry name" value="GDP_Man_deHydtase"/>
</dbReference>
<dbReference type="GO" id="GO:0008446">
    <property type="term" value="F:GDP-mannose 4,6-dehydratase activity"/>
    <property type="evidence" value="ECO:0007669"/>
    <property type="project" value="UniProtKB-EC"/>
</dbReference>
<evidence type="ECO:0000256" key="15">
    <source>
        <dbReference type="ARBA" id="ARBA00023136"/>
    </source>
</evidence>
<feature type="domain" description="Cytidyltransferase-like" evidence="21">
    <location>
        <begin position="315"/>
        <end position="353"/>
    </location>
</feature>
<evidence type="ECO:0000256" key="3">
    <source>
        <dbReference type="ARBA" id="ARBA00004141"/>
    </source>
</evidence>
<dbReference type="InterPro" id="IPR004821">
    <property type="entry name" value="Cyt_trans-like"/>
</dbReference>
<name>A0A9P5E051_9HYPO</name>
<dbReference type="GO" id="GO:0003882">
    <property type="term" value="F:CDP-diacylglycerol-serine O-phosphatidyltransferase activity"/>
    <property type="evidence" value="ECO:0007669"/>
    <property type="project" value="UniProtKB-EC"/>
</dbReference>
<evidence type="ECO:0000256" key="5">
    <source>
        <dbReference type="ARBA" id="ARBA00009263"/>
    </source>
</evidence>
<keyword evidence="11 20" id="KW-0808">Transferase</keyword>
<comment type="cofactor">
    <cofactor evidence="2">
        <name>NADP(+)</name>
        <dbReference type="ChEBI" id="CHEBI:58349"/>
    </cofactor>
</comment>
<sequence>MNLKQEIDMGSNAPVKYDMISRLRVADYITLSNGEDIYNRSLFHATFKLTKDVGFCGVLAIFLSTQQSFVAAHSLIFIGYECDRFDGIVARARNECSEMGKQLDSLCDLVSFCVAPAVMVYCAGFNTMLDQIALAIYVCSGIARLARFNIAAHLVPKSALGKAMYHEGLATPYAGLLISTAVSAADWTGVLRSTNPGSEFRQYLALVVVPILSTMMLSKRLHLYIDGAYSIPFLTTLVFSTKTLVFFLNRSWIILSHFTRALTIIKAIYKPITMSLRPYLQAAYKEVRLSTNAALKPLQQLDCRLNKNRENLILVYGGSFNPPHRGHLDVLLSALHPVVNAVAVVVLPSENFHLRHKLANSHPEFFLSREKRAELWMQMPQVPKDKVWIWSDTWYPFLPFTEAVQRLGQHDGYKIVFSHLIGPDNLNKADALNNLPYRLPRILVTNKARHLPSQLLPNGQPAKWNDFGEWYPHESVSCLQGEDDEEVEKATLWKCDGISQETMGYYLDFAERLSGSDINSTRMRQELLERHSLNEKILSQLNVDGINTWLEKNMVDGGTKIDTTTASRAHASPRLLQDVTEGPKVAFITGITGQDGSYLSEILLDKGYEVHGLVRSTASRREALGRPLRPGLTMHLGDVSDLGRLVQVLGSIKPDEIYHLAAQSHVAVSFETPLQTSDTNAMGTLRLLEAMRMLGMDKTTKFYNACSSEVFGSDMPAPQTEDTPFHPVSPYAVSKLCQYWTTVNFREAYGFHASNGILFNHESPRRGTTFVTRKITSQVALIACGQSDSFSLGNLDAVRDWGHAKDYMQGVYLMLQQPVGGDYVLAYGQAYSVRNFVQAAFKVIGVNIEWSGAGLDEVGIDSATGKVRVKVNPEFYRPLDNQNLLGSAIKAQQVLGWKPKYSFEALVEEMVLSDLEAVKTGRIFSNTNLDWIVNKEPSQTDFANGNEVLKQTLTVNDEASSDGGEKISIPDVEA</sequence>
<dbReference type="PROSITE" id="PS00379">
    <property type="entry name" value="CDP_ALCOHOL_P_TRANSF"/>
    <property type="match status" value="1"/>
</dbReference>
<dbReference type="PANTHER" id="PTHR43715:SF1">
    <property type="entry name" value="GDP-MANNOSE 4,6 DEHYDRATASE"/>
    <property type="match status" value="1"/>
</dbReference>
<keyword evidence="13" id="KW-1133">Transmembrane helix</keyword>
<keyword evidence="12" id="KW-0812">Transmembrane</keyword>
<keyword evidence="10" id="KW-0444">Lipid biosynthesis</keyword>
<evidence type="ECO:0000256" key="13">
    <source>
        <dbReference type="ARBA" id="ARBA00022989"/>
    </source>
</evidence>
<dbReference type="EC" id="2.7.8.8" evidence="8"/>
<evidence type="ECO:0000256" key="20">
    <source>
        <dbReference type="RuleBase" id="RU003750"/>
    </source>
</evidence>
<comment type="similarity">
    <text evidence="5">Belongs to the NAD(P)-dependent epimerase/dehydratase family. GDP-mannose 4,6-dehydratase subfamily.</text>
</comment>
<evidence type="ECO:0000256" key="11">
    <source>
        <dbReference type="ARBA" id="ARBA00022679"/>
    </source>
</evidence>
<dbReference type="PANTHER" id="PTHR43715">
    <property type="entry name" value="GDP-MANNOSE 4,6-DEHYDRATASE"/>
    <property type="match status" value="1"/>
</dbReference>
<dbReference type="Pfam" id="PF16363">
    <property type="entry name" value="GDP_Man_Dehyd"/>
    <property type="match status" value="1"/>
</dbReference>
<dbReference type="InterPro" id="IPR016040">
    <property type="entry name" value="NAD(P)-bd_dom"/>
</dbReference>
<evidence type="ECO:0000256" key="7">
    <source>
        <dbReference type="ARBA" id="ARBA00011989"/>
    </source>
</evidence>
<dbReference type="AlphaFoldDB" id="A0A9P5E051"/>
<dbReference type="CDD" id="cd05260">
    <property type="entry name" value="GDP_MD_SDR_e"/>
    <property type="match status" value="1"/>
</dbReference>
<evidence type="ECO:0000256" key="4">
    <source>
        <dbReference type="ARBA" id="ARBA00004308"/>
    </source>
</evidence>
<comment type="caution">
    <text evidence="23">The sequence shown here is derived from an EMBL/GenBank/DDBJ whole genome shotgun (WGS) entry which is preliminary data.</text>
</comment>
<organism evidence="23 24">
    <name type="scientific">Fusarium beomiforme</name>
    <dbReference type="NCBI Taxonomy" id="44412"/>
    <lineage>
        <taxon>Eukaryota</taxon>
        <taxon>Fungi</taxon>
        <taxon>Dikarya</taxon>
        <taxon>Ascomycota</taxon>
        <taxon>Pezizomycotina</taxon>
        <taxon>Sordariomycetes</taxon>
        <taxon>Hypocreomycetidae</taxon>
        <taxon>Hypocreales</taxon>
        <taxon>Nectriaceae</taxon>
        <taxon>Fusarium</taxon>
        <taxon>Fusarium burgessii species complex</taxon>
    </lineage>
</organism>
<dbReference type="Gene3D" id="3.40.50.620">
    <property type="entry name" value="HUPs"/>
    <property type="match status" value="1"/>
</dbReference>
<dbReference type="Gene3D" id="1.20.120.1760">
    <property type="match status" value="1"/>
</dbReference>
<comment type="similarity">
    <text evidence="6 20">Belongs to the CDP-alcohol phosphatidyltransferase class-I family.</text>
</comment>
<keyword evidence="15" id="KW-0472">Membrane</keyword>
<evidence type="ECO:0000256" key="12">
    <source>
        <dbReference type="ARBA" id="ARBA00022692"/>
    </source>
</evidence>
<evidence type="ECO:0000259" key="22">
    <source>
        <dbReference type="Pfam" id="PF16363"/>
    </source>
</evidence>
<feature type="domain" description="NAD(P)-binding" evidence="22">
    <location>
        <begin position="587"/>
        <end position="910"/>
    </location>
</feature>
<dbReference type="SUPFAM" id="SSF52374">
    <property type="entry name" value="Nucleotidylyl transferase"/>
    <property type="match status" value="1"/>
</dbReference>
<keyword evidence="14" id="KW-0443">Lipid metabolism</keyword>
<dbReference type="GO" id="GO:0008654">
    <property type="term" value="P:phospholipid biosynthetic process"/>
    <property type="evidence" value="ECO:0007669"/>
    <property type="project" value="UniProtKB-KW"/>
</dbReference>
<dbReference type="OrthoDB" id="331544at2759"/>
<evidence type="ECO:0000313" key="23">
    <source>
        <dbReference type="EMBL" id="KAF4343767.1"/>
    </source>
</evidence>
<dbReference type="Gene3D" id="3.40.50.720">
    <property type="entry name" value="NAD(P)-binding Rossmann-like Domain"/>
    <property type="match status" value="1"/>
</dbReference>
<accession>A0A9P5E051</accession>
<dbReference type="InterPro" id="IPR000462">
    <property type="entry name" value="CDP-OH_P_trans"/>
</dbReference>
<dbReference type="Pfam" id="PF01066">
    <property type="entry name" value="CDP-OH_P_transf"/>
    <property type="match status" value="1"/>
</dbReference>
<keyword evidence="17" id="KW-0456">Lyase</keyword>
<dbReference type="GO" id="GO:0016020">
    <property type="term" value="C:membrane"/>
    <property type="evidence" value="ECO:0007669"/>
    <property type="project" value="UniProtKB-SubCell"/>
</dbReference>
<dbReference type="Proteomes" id="UP000730481">
    <property type="component" value="Unassembled WGS sequence"/>
</dbReference>
<dbReference type="SUPFAM" id="SSF51735">
    <property type="entry name" value="NAD(P)-binding Rossmann-fold domains"/>
    <property type="match status" value="1"/>
</dbReference>
<evidence type="ECO:0000313" key="24">
    <source>
        <dbReference type="Proteomes" id="UP000730481"/>
    </source>
</evidence>
<dbReference type="GO" id="GO:0012505">
    <property type="term" value="C:endomembrane system"/>
    <property type="evidence" value="ECO:0007669"/>
    <property type="project" value="UniProtKB-SubCell"/>
</dbReference>
<proteinExistence type="inferred from homology"/>